<evidence type="ECO:0000313" key="2">
    <source>
        <dbReference type="EMBL" id="GAL00828.1"/>
    </source>
</evidence>
<protein>
    <recommendedName>
        <fullName evidence="1">Glycosyltransferase 2-like domain-containing protein</fullName>
    </recommendedName>
</protein>
<dbReference type="InterPro" id="IPR001173">
    <property type="entry name" value="Glyco_trans_2-like"/>
</dbReference>
<sequence length="56" mass="6145">MQEGSPFFSIIIPTYNASSTLATAIDSILSQTFTSFEIIIMDASPAILLYRLPSLF</sequence>
<dbReference type="InterPro" id="IPR029044">
    <property type="entry name" value="Nucleotide-diphossugar_trans"/>
</dbReference>
<dbReference type="Gene3D" id="3.90.550.10">
    <property type="entry name" value="Spore Coat Polysaccharide Biosynthesis Protein SpsA, Chain A"/>
    <property type="match status" value="1"/>
</dbReference>
<dbReference type="SUPFAM" id="SSF53448">
    <property type="entry name" value="Nucleotide-diphospho-sugar transferases"/>
    <property type="match status" value="1"/>
</dbReference>
<evidence type="ECO:0000259" key="1">
    <source>
        <dbReference type="Pfam" id="PF00535"/>
    </source>
</evidence>
<dbReference type="AlphaFoldDB" id="A0A090QF04"/>
<evidence type="ECO:0000313" key="3">
    <source>
        <dbReference type="Proteomes" id="UP000029226"/>
    </source>
</evidence>
<accession>A0A090QF04</accession>
<feature type="domain" description="Glycosyltransferase 2-like" evidence="1">
    <location>
        <begin position="9"/>
        <end position="42"/>
    </location>
</feature>
<dbReference type="Pfam" id="PF00535">
    <property type="entry name" value="Glycos_transf_2"/>
    <property type="match status" value="1"/>
</dbReference>
<reference evidence="2 3" key="1">
    <citation type="journal article" date="2014" name="Genome Announc.">
        <title>Draft Genome Sequences of Marine Flavobacterium Nonlabens Strains NR17, NR24, NR27, NR32, NR33, and Ara13.</title>
        <authorList>
            <person name="Nakanishi M."/>
            <person name="Meirelles P."/>
            <person name="Suzuki R."/>
            <person name="Takatani N."/>
            <person name="Mino S."/>
            <person name="Suda W."/>
            <person name="Oshima K."/>
            <person name="Hattori M."/>
            <person name="Ohkuma M."/>
            <person name="Hosokawa M."/>
            <person name="Miyashita K."/>
            <person name="Thompson F.L."/>
            <person name="Niwa A."/>
            <person name="Sawabe T."/>
            <person name="Sawabe T."/>
        </authorList>
    </citation>
    <scope>NUCLEOTIDE SEQUENCE [LARGE SCALE GENOMIC DNA]</scope>
    <source>
        <strain evidence="3">JCM19314</strain>
    </source>
</reference>
<comment type="caution">
    <text evidence="2">The sequence shown here is derived from an EMBL/GenBank/DDBJ whole genome shotgun (WGS) entry which is preliminary data.</text>
</comment>
<dbReference type="EMBL" id="BBMM01000007">
    <property type="protein sequence ID" value="GAL00828.1"/>
    <property type="molecule type" value="Genomic_DNA"/>
</dbReference>
<organism evidence="2 3">
    <name type="scientific">Nonlabens ulvanivorans</name>
    <name type="common">Persicivirga ulvanivorans</name>
    <dbReference type="NCBI Taxonomy" id="906888"/>
    <lineage>
        <taxon>Bacteria</taxon>
        <taxon>Pseudomonadati</taxon>
        <taxon>Bacteroidota</taxon>
        <taxon>Flavobacteriia</taxon>
        <taxon>Flavobacteriales</taxon>
        <taxon>Flavobacteriaceae</taxon>
        <taxon>Nonlabens</taxon>
    </lineage>
</organism>
<dbReference type="Proteomes" id="UP000029226">
    <property type="component" value="Unassembled WGS sequence"/>
</dbReference>
<proteinExistence type="predicted"/>
<gene>
    <name evidence="2" type="ORF">JCM19314_54</name>
</gene>
<name>A0A090QF04_NONUL</name>